<feature type="chain" id="PRO_5045552502" description="Cell wall anchor protein" evidence="1">
    <location>
        <begin position="22"/>
        <end position="476"/>
    </location>
</feature>
<evidence type="ECO:0000313" key="2">
    <source>
        <dbReference type="EMBL" id="GAA4975287.1"/>
    </source>
</evidence>
<feature type="signal peptide" evidence="1">
    <location>
        <begin position="1"/>
        <end position="21"/>
    </location>
</feature>
<keyword evidence="1" id="KW-0732">Signal</keyword>
<accession>A0ABP9HNX1</accession>
<gene>
    <name evidence="2" type="ORF">GCM10023315_27470</name>
</gene>
<name>A0ABP9HNX1_9FLAO</name>
<sequence>MKNILPKLLTLFCLFSLELFPQVGINTTSPDASAVLDMVSTTQGVLTPRMTSAQRLLIVTPAEGLLVFDTDQNAFYFYNGTEWIELDKRNNYKLVKSVADLADELLAGGGASYLLTSNTYYEINGTITLAAPIDINDAYISGLDANEDVLVRVGGEIFSGANGGSLRNLTLVAPGGSIFNLSGSGAETLVFQNCIVANSGSLGNISSFGVVFMNIIQIVNNSDGITFTNIDSLLLSNVAWFGNNAGTFETYVGTFSLIEKISGFCTVPSGAVGIDVSADPTVTTGVINSTTFSGAGTYINGYTTGSYVGFNFNNAWDINCPGIPVESDAAATGYYYMAGNTTNTNFVTNNVAVKVGGLTTSDGLFRMSSIDNRLVYEGREAREFQVICTGALDHGTTATPNGRIYEFFLSKTPNGGSPTLMPAISSERRFSNNDVGNFSMVGLIFLEPGDAIEIWVSINNASNVDTDFTRLSVVLK</sequence>
<evidence type="ECO:0000313" key="3">
    <source>
        <dbReference type="Proteomes" id="UP001501692"/>
    </source>
</evidence>
<dbReference type="RefSeq" id="WP_345169913.1">
    <property type="nucleotide sequence ID" value="NZ_BAABJK010000009.1"/>
</dbReference>
<protein>
    <recommendedName>
        <fullName evidence="4">Cell wall anchor protein</fullName>
    </recommendedName>
</protein>
<reference evidence="3" key="1">
    <citation type="journal article" date="2019" name="Int. J. Syst. Evol. Microbiol.">
        <title>The Global Catalogue of Microorganisms (GCM) 10K type strain sequencing project: providing services to taxonomists for standard genome sequencing and annotation.</title>
        <authorList>
            <consortium name="The Broad Institute Genomics Platform"/>
            <consortium name="The Broad Institute Genome Sequencing Center for Infectious Disease"/>
            <person name="Wu L."/>
            <person name="Ma J."/>
        </authorList>
    </citation>
    <scope>NUCLEOTIDE SEQUENCE [LARGE SCALE GENOMIC DNA]</scope>
    <source>
        <strain evidence="3">JCM 18287</strain>
    </source>
</reference>
<proteinExistence type="predicted"/>
<dbReference type="Proteomes" id="UP001501692">
    <property type="component" value="Unassembled WGS sequence"/>
</dbReference>
<comment type="caution">
    <text evidence="2">The sequence shown here is derived from an EMBL/GenBank/DDBJ whole genome shotgun (WGS) entry which is preliminary data.</text>
</comment>
<dbReference type="EMBL" id="BAABJK010000009">
    <property type="protein sequence ID" value="GAA4975287.1"/>
    <property type="molecule type" value="Genomic_DNA"/>
</dbReference>
<keyword evidence="3" id="KW-1185">Reference proteome</keyword>
<organism evidence="2 3">
    <name type="scientific">Algibacter aquimarinus</name>
    <dbReference type="NCBI Taxonomy" id="1136748"/>
    <lineage>
        <taxon>Bacteria</taxon>
        <taxon>Pseudomonadati</taxon>
        <taxon>Bacteroidota</taxon>
        <taxon>Flavobacteriia</taxon>
        <taxon>Flavobacteriales</taxon>
        <taxon>Flavobacteriaceae</taxon>
        <taxon>Algibacter</taxon>
    </lineage>
</organism>
<evidence type="ECO:0008006" key="4">
    <source>
        <dbReference type="Google" id="ProtNLM"/>
    </source>
</evidence>
<evidence type="ECO:0000256" key="1">
    <source>
        <dbReference type="SAM" id="SignalP"/>
    </source>
</evidence>